<evidence type="ECO:0000256" key="1">
    <source>
        <dbReference type="ARBA" id="ARBA00004141"/>
    </source>
</evidence>
<feature type="transmembrane region" description="Helical" evidence="6">
    <location>
        <begin position="104"/>
        <end position="125"/>
    </location>
</feature>
<evidence type="ECO:0000256" key="2">
    <source>
        <dbReference type="ARBA" id="ARBA00022692"/>
    </source>
</evidence>
<feature type="domain" description="TLC" evidence="7">
    <location>
        <begin position="61"/>
        <end position="257"/>
    </location>
</feature>
<proteinExistence type="predicted"/>
<evidence type="ECO:0000256" key="3">
    <source>
        <dbReference type="ARBA" id="ARBA00022989"/>
    </source>
</evidence>
<feature type="transmembrane region" description="Helical" evidence="6">
    <location>
        <begin position="73"/>
        <end position="92"/>
    </location>
</feature>
<dbReference type="InterPro" id="IPR042512">
    <property type="entry name" value="TLCD5"/>
</dbReference>
<dbReference type="EMBL" id="RRYP01002047">
    <property type="protein sequence ID" value="TNV85197.1"/>
    <property type="molecule type" value="Genomic_DNA"/>
</dbReference>
<feature type="transmembrane region" description="Helical" evidence="6">
    <location>
        <begin position="131"/>
        <end position="161"/>
    </location>
</feature>
<comment type="caution">
    <text evidence="8">The sequence shown here is derived from an EMBL/GenBank/DDBJ whole genome shotgun (WGS) entry which is preliminary data.</text>
</comment>
<protein>
    <recommendedName>
        <fullName evidence="7">TLC domain-containing protein</fullName>
    </recommendedName>
</protein>
<keyword evidence="9" id="KW-1185">Reference proteome</keyword>
<evidence type="ECO:0000313" key="9">
    <source>
        <dbReference type="Proteomes" id="UP000785679"/>
    </source>
</evidence>
<name>A0A8J8P182_HALGN</name>
<dbReference type="AlphaFoldDB" id="A0A8J8P182"/>
<dbReference type="OrthoDB" id="284464at2759"/>
<keyword evidence="4 5" id="KW-0472">Membrane</keyword>
<evidence type="ECO:0000256" key="5">
    <source>
        <dbReference type="PROSITE-ProRule" id="PRU00205"/>
    </source>
</evidence>
<evidence type="ECO:0000256" key="6">
    <source>
        <dbReference type="SAM" id="Phobius"/>
    </source>
</evidence>
<accession>A0A8J8P182</accession>
<gene>
    <name evidence="8" type="ORF">FGO68_gene4838</name>
</gene>
<sequence>MTQSQFVGSSAAPALARIFGDYMSEHSIDMLQLSLISFVFWNILNIIVFQLPIPDSKLPRNDYLDLRNRITSFVHGVTILILAGYNTYFVHSSCGENNTRYEEIVMATSTGYFTYDLVAMIYLGICDRSMLIHHILCISGLVSAQFSGFAAEILVGALFLTEISNPAMHFRVILKHLGKRYTKAYESSEITYIAMYIFGRIFLGVPVLYRTWMCPSDHIVVKLMGSGIWIQSVNFMITMIKILKSRAVEYAERKQKNVKLKWFEPLTKDELDKIEAYKKKSNVKQYVP</sequence>
<evidence type="ECO:0000259" key="7">
    <source>
        <dbReference type="PROSITE" id="PS50922"/>
    </source>
</evidence>
<evidence type="ECO:0000256" key="4">
    <source>
        <dbReference type="ARBA" id="ARBA00023136"/>
    </source>
</evidence>
<dbReference type="GO" id="GO:0016020">
    <property type="term" value="C:membrane"/>
    <property type="evidence" value="ECO:0007669"/>
    <property type="project" value="UniProtKB-SubCell"/>
</dbReference>
<dbReference type="PANTHER" id="PTHR31898">
    <property type="entry name" value="TRANSMEMBRANE PROTEIN 136"/>
    <property type="match status" value="1"/>
</dbReference>
<keyword evidence="3 6" id="KW-1133">Transmembrane helix</keyword>
<feature type="transmembrane region" description="Helical" evidence="6">
    <location>
        <begin position="33"/>
        <end position="53"/>
    </location>
</feature>
<dbReference type="SMART" id="SM00724">
    <property type="entry name" value="TLC"/>
    <property type="match status" value="1"/>
</dbReference>
<evidence type="ECO:0000313" key="8">
    <source>
        <dbReference type="EMBL" id="TNV85197.1"/>
    </source>
</evidence>
<dbReference type="PANTHER" id="PTHR31898:SF1">
    <property type="entry name" value="TLC DOMAIN-CONTAINING PROTEIN 5"/>
    <property type="match status" value="1"/>
</dbReference>
<organism evidence="8 9">
    <name type="scientific">Halteria grandinella</name>
    <dbReference type="NCBI Taxonomy" id="5974"/>
    <lineage>
        <taxon>Eukaryota</taxon>
        <taxon>Sar</taxon>
        <taxon>Alveolata</taxon>
        <taxon>Ciliophora</taxon>
        <taxon>Intramacronucleata</taxon>
        <taxon>Spirotrichea</taxon>
        <taxon>Stichotrichia</taxon>
        <taxon>Sporadotrichida</taxon>
        <taxon>Halteriidae</taxon>
        <taxon>Halteria</taxon>
    </lineage>
</organism>
<reference evidence="8" key="1">
    <citation type="submission" date="2019-06" db="EMBL/GenBank/DDBJ databases">
        <authorList>
            <person name="Zheng W."/>
        </authorList>
    </citation>
    <scope>NUCLEOTIDE SEQUENCE</scope>
    <source>
        <strain evidence="8">QDHG01</strain>
    </source>
</reference>
<dbReference type="Proteomes" id="UP000785679">
    <property type="component" value="Unassembled WGS sequence"/>
</dbReference>
<dbReference type="Pfam" id="PF03798">
    <property type="entry name" value="TRAM_LAG1_CLN8"/>
    <property type="match status" value="1"/>
</dbReference>
<keyword evidence="2 5" id="KW-0812">Transmembrane</keyword>
<dbReference type="InterPro" id="IPR006634">
    <property type="entry name" value="TLC-dom"/>
</dbReference>
<dbReference type="PROSITE" id="PS50922">
    <property type="entry name" value="TLC"/>
    <property type="match status" value="1"/>
</dbReference>
<feature type="transmembrane region" description="Helical" evidence="6">
    <location>
        <begin position="190"/>
        <end position="209"/>
    </location>
</feature>
<comment type="subcellular location">
    <subcellularLocation>
        <location evidence="1">Membrane</location>
        <topology evidence="1">Multi-pass membrane protein</topology>
    </subcellularLocation>
</comment>